<evidence type="ECO:0000313" key="12">
    <source>
        <dbReference type="EMBL" id="PJJ71422.1"/>
    </source>
</evidence>
<sequence length="311" mass="32487">MTVPAASAVVHARAPGKINVFLKVGALLDDGYHDVAIAYQAVSLFEEVRVRHADDFSVSLTGSVELGRVPTDPSNIAIRAARLLARTTRYLGGVHIDIEKNVPVAGGMGGGSADAAATLIACDALWRTDLPREQLLALARQLGADVPFAITGGTAIGTGRGDELSPALAKGQFHWVLAVADFGLSTPTVYTELDRHRERHARDIYPADPTPTVDAHVLQALRAGDPHMLAECLHNDLQAPALHLEPSLAETLELGEANGALVGIVSGSGPTVAFLAADLDSALDLQVALSAARLKAVRATGPVHGARLVTD</sequence>
<dbReference type="Gene3D" id="3.30.230.10">
    <property type="match status" value="1"/>
</dbReference>
<gene>
    <name evidence="9" type="primary">ispE</name>
    <name evidence="12" type="ORF">CLV46_0968</name>
</gene>
<evidence type="ECO:0000256" key="2">
    <source>
        <dbReference type="ARBA" id="ARBA00012052"/>
    </source>
</evidence>
<dbReference type="SUPFAM" id="SSF54211">
    <property type="entry name" value="Ribosomal protein S5 domain 2-like"/>
    <property type="match status" value="1"/>
</dbReference>
<keyword evidence="7 9" id="KW-0067">ATP-binding</keyword>
<dbReference type="AlphaFoldDB" id="A0A2M9CHS1"/>
<organism evidence="12 13">
    <name type="scientific">Diaminobutyricimonas aerilata</name>
    <dbReference type="NCBI Taxonomy" id="1162967"/>
    <lineage>
        <taxon>Bacteria</taxon>
        <taxon>Bacillati</taxon>
        <taxon>Actinomycetota</taxon>
        <taxon>Actinomycetes</taxon>
        <taxon>Micrococcales</taxon>
        <taxon>Microbacteriaceae</taxon>
        <taxon>Diaminobutyricimonas</taxon>
    </lineage>
</organism>
<evidence type="ECO:0000256" key="9">
    <source>
        <dbReference type="HAMAP-Rule" id="MF_00061"/>
    </source>
</evidence>
<feature type="domain" description="GHMP kinase N-terminal" evidence="10">
    <location>
        <begin position="75"/>
        <end position="153"/>
    </location>
</feature>
<dbReference type="EMBL" id="PGFF01000001">
    <property type="protein sequence ID" value="PJJ71422.1"/>
    <property type="molecule type" value="Genomic_DNA"/>
</dbReference>
<dbReference type="Gene3D" id="3.30.70.890">
    <property type="entry name" value="GHMP kinase, C-terminal domain"/>
    <property type="match status" value="1"/>
</dbReference>
<dbReference type="NCBIfam" id="NF002870">
    <property type="entry name" value="PRK03188.1"/>
    <property type="match status" value="1"/>
</dbReference>
<reference evidence="12 13" key="1">
    <citation type="submission" date="2017-11" db="EMBL/GenBank/DDBJ databases">
        <title>Genomic Encyclopedia of Archaeal and Bacterial Type Strains, Phase II (KMG-II): From Individual Species to Whole Genera.</title>
        <authorList>
            <person name="Goeker M."/>
        </authorList>
    </citation>
    <scope>NUCLEOTIDE SEQUENCE [LARGE SCALE GENOMIC DNA]</scope>
    <source>
        <strain evidence="12 13">DSM 27393</strain>
    </source>
</reference>
<dbReference type="GO" id="GO:0016114">
    <property type="term" value="P:terpenoid biosynthetic process"/>
    <property type="evidence" value="ECO:0007669"/>
    <property type="project" value="UniProtKB-UniRule"/>
</dbReference>
<evidence type="ECO:0000256" key="6">
    <source>
        <dbReference type="ARBA" id="ARBA00022777"/>
    </source>
</evidence>
<dbReference type="PIRSF" id="PIRSF010376">
    <property type="entry name" value="IspE"/>
    <property type="match status" value="1"/>
</dbReference>
<dbReference type="Pfam" id="PF00288">
    <property type="entry name" value="GHMP_kinases_N"/>
    <property type="match status" value="1"/>
</dbReference>
<dbReference type="GO" id="GO:0005524">
    <property type="term" value="F:ATP binding"/>
    <property type="evidence" value="ECO:0007669"/>
    <property type="project" value="UniProtKB-UniRule"/>
</dbReference>
<evidence type="ECO:0000256" key="8">
    <source>
        <dbReference type="ARBA" id="ARBA00032554"/>
    </source>
</evidence>
<dbReference type="InterPro" id="IPR006204">
    <property type="entry name" value="GHMP_kinase_N_dom"/>
</dbReference>
<dbReference type="RefSeq" id="WP_100363724.1">
    <property type="nucleotide sequence ID" value="NZ_PGFF01000001.1"/>
</dbReference>
<dbReference type="InterPro" id="IPR014721">
    <property type="entry name" value="Ribsml_uS5_D2-typ_fold_subgr"/>
</dbReference>
<dbReference type="Pfam" id="PF08544">
    <property type="entry name" value="GHMP_kinases_C"/>
    <property type="match status" value="1"/>
</dbReference>
<evidence type="ECO:0000256" key="4">
    <source>
        <dbReference type="ARBA" id="ARBA00022679"/>
    </source>
</evidence>
<protein>
    <recommendedName>
        <fullName evidence="3 9">4-diphosphocytidyl-2-C-methyl-D-erythritol kinase</fullName>
        <shortName evidence="9">CMK</shortName>
        <ecNumber evidence="2 9">2.7.1.148</ecNumber>
    </recommendedName>
    <alternativeName>
        <fullName evidence="8 9">4-(cytidine-5'-diphospho)-2-C-methyl-D-erythritol kinase</fullName>
    </alternativeName>
</protein>
<comment type="caution">
    <text evidence="12">The sequence shown here is derived from an EMBL/GenBank/DDBJ whole genome shotgun (WGS) entry which is preliminary data.</text>
</comment>
<dbReference type="GO" id="GO:0050515">
    <property type="term" value="F:4-(cytidine 5'-diphospho)-2-C-methyl-D-erythritol kinase activity"/>
    <property type="evidence" value="ECO:0007669"/>
    <property type="project" value="UniProtKB-UniRule"/>
</dbReference>
<dbReference type="UniPathway" id="UPA00056">
    <property type="reaction ID" value="UER00094"/>
</dbReference>
<evidence type="ECO:0000256" key="1">
    <source>
        <dbReference type="ARBA" id="ARBA00009684"/>
    </source>
</evidence>
<dbReference type="InterPro" id="IPR036554">
    <property type="entry name" value="GHMP_kinase_C_sf"/>
</dbReference>
<name>A0A2M9CHS1_9MICO</name>
<keyword evidence="4 9" id="KW-0808">Transferase</keyword>
<keyword evidence="9" id="KW-0414">Isoprene biosynthesis</keyword>
<dbReference type="InterPro" id="IPR004424">
    <property type="entry name" value="IspE"/>
</dbReference>
<evidence type="ECO:0000259" key="11">
    <source>
        <dbReference type="Pfam" id="PF08544"/>
    </source>
</evidence>
<accession>A0A2M9CHS1</accession>
<dbReference type="Proteomes" id="UP000228758">
    <property type="component" value="Unassembled WGS sequence"/>
</dbReference>
<dbReference type="InterPro" id="IPR013750">
    <property type="entry name" value="GHMP_kinase_C_dom"/>
</dbReference>
<comment type="similarity">
    <text evidence="1 9">Belongs to the GHMP kinase family. IspE subfamily.</text>
</comment>
<comment type="function">
    <text evidence="9">Catalyzes the phosphorylation of the position 2 hydroxy group of 4-diphosphocytidyl-2C-methyl-D-erythritol.</text>
</comment>
<feature type="domain" description="GHMP kinase C-terminal" evidence="11">
    <location>
        <begin position="218"/>
        <end position="291"/>
    </location>
</feature>
<dbReference type="GO" id="GO:0019288">
    <property type="term" value="P:isopentenyl diphosphate biosynthetic process, methylerythritol 4-phosphate pathway"/>
    <property type="evidence" value="ECO:0007669"/>
    <property type="project" value="UniProtKB-UniRule"/>
</dbReference>
<dbReference type="PANTHER" id="PTHR43527">
    <property type="entry name" value="4-DIPHOSPHOCYTIDYL-2-C-METHYL-D-ERYTHRITOL KINASE, CHLOROPLASTIC"/>
    <property type="match status" value="1"/>
</dbReference>
<evidence type="ECO:0000256" key="7">
    <source>
        <dbReference type="ARBA" id="ARBA00022840"/>
    </source>
</evidence>
<feature type="binding site" evidence="9">
    <location>
        <begin position="103"/>
        <end position="113"/>
    </location>
    <ligand>
        <name>ATP</name>
        <dbReference type="ChEBI" id="CHEBI:30616"/>
    </ligand>
</feature>
<dbReference type="EC" id="2.7.1.148" evidence="2 9"/>
<dbReference type="PANTHER" id="PTHR43527:SF2">
    <property type="entry name" value="4-DIPHOSPHOCYTIDYL-2-C-METHYL-D-ERYTHRITOL KINASE, CHLOROPLASTIC"/>
    <property type="match status" value="1"/>
</dbReference>
<keyword evidence="5 9" id="KW-0547">Nucleotide-binding</keyword>
<feature type="active site" evidence="9">
    <location>
        <position position="145"/>
    </location>
</feature>
<evidence type="ECO:0000256" key="3">
    <source>
        <dbReference type="ARBA" id="ARBA00017473"/>
    </source>
</evidence>
<dbReference type="InterPro" id="IPR020568">
    <property type="entry name" value="Ribosomal_Su5_D2-typ_SF"/>
</dbReference>
<feature type="active site" evidence="9">
    <location>
        <position position="17"/>
    </location>
</feature>
<comment type="pathway">
    <text evidence="9">Isoprenoid biosynthesis; isopentenyl diphosphate biosynthesis via DXP pathway; isopentenyl diphosphate from 1-deoxy-D-xylulose 5-phosphate: step 3/6.</text>
</comment>
<evidence type="ECO:0000256" key="5">
    <source>
        <dbReference type="ARBA" id="ARBA00022741"/>
    </source>
</evidence>
<keyword evidence="6 9" id="KW-0418">Kinase</keyword>
<comment type="catalytic activity">
    <reaction evidence="9">
        <text>4-CDP-2-C-methyl-D-erythritol + ATP = 4-CDP-2-C-methyl-D-erythritol 2-phosphate + ADP + H(+)</text>
        <dbReference type="Rhea" id="RHEA:18437"/>
        <dbReference type="ChEBI" id="CHEBI:15378"/>
        <dbReference type="ChEBI" id="CHEBI:30616"/>
        <dbReference type="ChEBI" id="CHEBI:57823"/>
        <dbReference type="ChEBI" id="CHEBI:57919"/>
        <dbReference type="ChEBI" id="CHEBI:456216"/>
        <dbReference type="EC" id="2.7.1.148"/>
    </reaction>
</comment>
<keyword evidence="13" id="KW-1185">Reference proteome</keyword>
<proteinExistence type="inferred from homology"/>
<dbReference type="OrthoDB" id="3173073at2"/>
<dbReference type="NCBIfam" id="TIGR00154">
    <property type="entry name" value="ispE"/>
    <property type="match status" value="1"/>
</dbReference>
<dbReference type="SUPFAM" id="SSF55060">
    <property type="entry name" value="GHMP Kinase, C-terminal domain"/>
    <property type="match status" value="1"/>
</dbReference>
<evidence type="ECO:0000259" key="10">
    <source>
        <dbReference type="Pfam" id="PF00288"/>
    </source>
</evidence>
<evidence type="ECO:0000313" key="13">
    <source>
        <dbReference type="Proteomes" id="UP000228758"/>
    </source>
</evidence>
<dbReference type="HAMAP" id="MF_00061">
    <property type="entry name" value="IspE"/>
    <property type="match status" value="1"/>
</dbReference>